<organism evidence="5 6">
    <name type="scientific">Vitis vinifera</name>
    <name type="common">Grape</name>
    <dbReference type="NCBI Taxonomy" id="29760"/>
    <lineage>
        <taxon>Eukaryota</taxon>
        <taxon>Viridiplantae</taxon>
        <taxon>Streptophyta</taxon>
        <taxon>Embryophyta</taxon>
        <taxon>Tracheophyta</taxon>
        <taxon>Spermatophyta</taxon>
        <taxon>Magnoliopsida</taxon>
        <taxon>eudicotyledons</taxon>
        <taxon>Gunneridae</taxon>
        <taxon>Pentapetalae</taxon>
        <taxon>rosids</taxon>
        <taxon>Vitales</taxon>
        <taxon>Vitaceae</taxon>
        <taxon>Viteae</taxon>
        <taxon>Vitis</taxon>
    </lineage>
</organism>
<evidence type="ECO:0000259" key="4">
    <source>
        <dbReference type="Pfam" id="PF00234"/>
    </source>
</evidence>
<comment type="caution">
    <text evidence="5">The sequence shown here is derived from an EMBL/GenBank/DDBJ whole genome shotgun (WGS) entry which is preliminary data.</text>
</comment>
<dbReference type="GO" id="GO:0006869">
    <property type="term" value="P:lipid transport"/>
    <property type="evidence" value="ECO:0007669"/>
    <property type="project" value="InterPro"/>
</dbReference>
<keyword evidence="2" id="KW-0446">Lipid-binding</keyword>
<name>A0A438JU09_VITVI</name>
<dbReference type="AlphaFoldDB" id="A0A438JU09"/>
<dbReference type="PANTHER" id="PTHR33214:SF69">
    <property type="entry name" value="BIFUNCTIONAL INHIBITOR_LIPID-TRANSFER PROTEIN_SEED STORAGE 2S ALBUMIN SUPERFAMILY PROTEIN"/>
    <property type="match status" value="1"/>
</dbReference>
<evidence type="ECO:0000256" key="1">
    <source>
        <dbReference type="ARBA" id="ARBA00022448"/>
    </source>
</evidence>
<feature type="chain" id="PRO_5019290342" evidence="3">
    <location>
        <begin position="20"/>
        <end position="97"/>
    </location>
</feature>
<dbReference type="InterPro" id="IPR036312">
    <property type="entry name" value="Bifun_inhib/LTP/seed_sf"/>
</dbReference>
<dbReference type="InterPro" id="IPR016140">
    <property type="entry name" value="Bifunc_inhib/LTP/seed_store"/>
</dbReference>
<dbReference type="Pfam" id="PF00234">
    <property type="entry name" value="Tryp_alpha_amyl"/>
    <property type="match status" value="1"/>
</dbReference>
<feature type="domain" description="Bifunctional inhibitor/plant lipid transfer protein/seed storage helical" evidence="4">
    <location>
        <begin position="29"/>
        <end position="82"/>
    </location>
</feature>
<dbReference type="Proteomes" id="UP000288805">
    <property type="component" value="Unassembled WGS sequence"/>
</dbReference>
<dbReference type="Gene3D" id="1.10.110.10">
    <property type="entry name" value="Plant lipid-transfer and hydrophobic proteins"/>
    <property type="match status" value="1"/>
</dbReference>
<dbReference type="PANTHER" id="PTHR33214">
    <property type="entry name" value="BIFUNCTIONAL INHIBITOR/LIPID-TRANSFER PROTEIN/SEED STORAGE 2S ALBUMIN SUPERFAMILY PROTEIN"/>
    <property type="match status" value="1"/>
</dbReference>
<keyword evidence="3" id="KW-0732">Signal</keyword>
<dbReference type="EMBL" id="QGNW01000027">
    <property type="protein sequence ID" value="RVX12419.1"/>
    <property type="molecule type" value="Genomic_DNA"/>
</dbReference>
<dbReference type="GO" id="GO:0008289">
    <property type="term" value="F:lipid binding"/>
    <property type="evidence" value="ECO:0007669"/>
    <property type="project" value="UniProtKB-KW"/>
</dbReference>
<dbReference type="CDD" id="cd01959">
    <property type="entry name" value="nsLTP2"/>
    <property type="match status" value="1"/>
</dbReference>
<evidence type="ECO:0000313" key="6">
    <source>
        <dbReference type="Proteomes" id="UP000288805"/>
    </source>
</evidence>
<evidence type="ECO:0000256" key="3">
    <source>
        <dbReference type="SAM" id="SignalP"/>
    </source>
</evidence>
<keyword evidence="1" id="KW-0813">Transport</keyword>
<protein>
    <submittedName>
        <fullName evidence="5">Putative non-specific lipid-transfer protein AKCS9</fullName>
    </submittedName>
</protein>
<feature type="signal peptide" evidence="3">
    <location>
        <begin position="1"/>
        <end position="19"/>
    </location>
</feature>
<proteinExistence type="predicted"/>
<dbReference type="SUPFAM" id="SSF47699">
    <property type="entry name" value="Bifunctional inhibitor/lipid-transfer protein/seed storage 2S albumin"/>
    <property type="match status" value="1"/>
</dbReference>
<evidence type="ECO:0000256" key="2">
    <source>
        <dbReference type="ARBA" id="ARBA00023121"/>
    </source>
</evidence>
<reference evidence="5 6" key="1">
    <citation type="journal article" date="2018" name="PLoS Genet.">
        <title>Population sequencing reveals clonal diversity and ancestral inbreeding in the grapevine cultivar Chardonnay.</title>
        <authorList>
            <person name="Roach M.J."/>
            <person name="Johnson D.L."/>
            <person name="Bohlmann J."/>
            <person name="van Vuuren H.J."/>
            <person name="Jones S.J."/>
            <person name="Pretorius I.S."/>
            <person name="Schmidt S.A."/>
            <person name="Borneman A.R."/>
        </authorList>
    </citation>
    <scope>NUCLEOTIDE SEQUENCE [LARGE SCALE GENOMIC DNA]</scope>
    <source>
        <strain evidence="6">cv. Chardonnay</strain>
        <tissue evidence="5">Leaf</tissue>
    </source>
</reference>
<accession>A0A438JU09</accession>
<dbReference type="InterPro" id="IPR033872">
    <property type="entry name" value="nsLTP2"/>
</dbReference>
<gene>
    <name evidence="5" type="primary">NLTP_1</name>
    <name evidence="5" type="ORF">CK203_011744</name>
</gene>
<sequence>MKMSYIAVCFALLLLFGEAQVSTAVTCSPMELSTCANAIISSSPPTATCCSKLKEQRSCLCQYVKNPNLQKFINSPMPGKLPALVDLHSLIARSSCL</sequence>
<evidence type="ECO:0000313" key="5">
    <source>
        <dbReference type="EMBL" id="RVX12419.1"/>
    </source>
</evidence>